<proteinExistence type="predicted"/>
<evidence type="ECO:0000313" key="4">
    <source>
        <dbReference type="EMBL" id="OCL26619.1"/>
    </source>
</evidence>
<protein>
    <submittedName>
        <fullName evidence="4">Transcriptional regulator</fullName>
    </submittedName>
</protein>
<evidence type="ECO:0000259" key="3">
    <source>
        <dbReference type="Pfam" id="PF08279"/>
    </source>
</evidence>
<dbReference type="Pfam" id="PF02829">
    <property type="entry name" value="3H"/>
    <property type="match status" value="1"/>
</dbReference>
<dbReference type="InterPro" id="IPR004173">
    <property type="entry name" value="3H_domain"/>
</dbReference>
<gene>
    <name evidence="4" type="ORF">U472_11595</name>
</gene>
<dbReference type="PIRSF" id="PIRSF037847">
    <property type="entry name" value="NiaR"/>
    <property type="match status" value="1"/>
</dbReference>
<dbReference type="Gene3D" id="1.10.10.10">
    <property type="entry name" value="Winged helix-like DNA-binding domain superfamily/Winged helix DNA-binding domain"/>
    <property type="match status" value="1"/>
</dbReference>
<organism evidence="4 5">
    <name type="scientific">Orenia metallireducens</name>
    <dbReference type="NCBI Taxonomy" id="1413210"/>
    <lineage>
        <taxon>Bacteria</taxon>
        <taxon>Bacillati</taxon>
        <taxon>Bacillota</taxon>
        <taxon>Clostridia</taxon>
        <taxon>Halanaerobiales</taxon>
        <taxon>Halobacteroidaceae</taxon>
        <taxon>Orenia</taxon>
    </lineage>
</organism>
<dbReference type="AlphaFoldDB" id="A0A1C0A8N5"/>
<dbReference type="SUPFAM" id="SSF75500">
    <property type="entry name" value="Putative transcriptional regulator TM1602, C-terminal domain"/>
    <property type="match status" value="1"/>
</dbReference>
<accession>A0A1C0A8N5</accession>
<dbReference type="InterPro" id="IPR036388">
    <property type="entry name" value="WH-like_DNA-bd_sf"/>
</dbReference>
<dbReference type="EMBL" id="LWDV01000009">
    <property type="protein sequence ID" value="OCL26619.1"/>
    <property type="molecule type" value="Genomic_DNA"/>
</dbReference>
<reference evidence="5" key="1">
    <citation type="submission" date="2016-07" db="EMBL/GenBank/DDBJ databases">
        <authorList>
            <person name="Florea S."/>
            <person name="Webb J.S."/>
            <person name="Jaromczyk J."/>
            <person name="Schardl C.L."/>
        </authorList>
    </citation>
    <scope>NUCLEOTIDE SEQUENCE [LARGE SCALE GENOMIC DNA]</scope>
    <source>
        <strain evidence="5">Z6</strain>
    </source>
</reference>
<dbReference type="InterPro" id="IPR013196">
    <property type="entry name" value="HTH_11"/>
</dbReference>
<feature type="binding site" evidence="1">
    <location>
        <position position="75"/>
    </location>
    <ligand>
        <name>Ni(2+)</name>
        <dbReference type="ChEBI" id="CHEBI:49786"/>
    </ligand>
</feature>
<comment type="caution">
    <text evidence="4">The sequence shown here is derived from an EMBL/GenBank/DDBJ whole genome shotgun (WGS) entry which is preliminary data.</text>
</comment>
<dbReference type="Pfam" id="PF08279">
    <property type="entry name" value="HTH_11"/>
    <property type="match status" value="1"/>
</dbReference>
<dbReference type="PANTHER" id="PTHR40068:SF1">
    <property type="entry name" value="TRANSCRIPTION REPRESSOR NIAR-RELATED"/>
    <property type="match status" value="1"/>
</dbReference>
<dbReference type="PANTHER" id="PTHR40068">
    <property type="entry name" value="TRANSCRIPTION REPRESSOR NIAR-RELATED"/>
    <property type="match status" value="1"/>
</dbReference>
<keyword evidence="1" id="KW-0533">Nickel</keyword>
<feature type="domain" description="Helix-turn-helix type 11" evidence="3">
    <location>
        <begin position="6"/>
        <end position="58"/>
    </location>
</feature>
<sequence>MSAEDRRRMLLNKLKKESRPMIGSDLADVFGVSRQVIVQDIALLRAQGEEILATARGYMVPQDSNMVEKTVACKHKPEDIEEELLTVIKYGGRIRDVIVEHPIYGEIKGMLMVQNRKDLEDFLENYRGEDVKPLSTLTEGVHLHTIEALNQEVLELIEDKLREKGFLLESEYEIGRS</sequence>
<dbReference type="InterPro" id="IPR026043">
    <property type="entry name" value="NadR"/>
</dbReference>
<dbReference type="InterPro" id="IPR036390">
    <property type="entry name" value="WH_DNA-bd_sf"/>
</dbReference>
<dbReference type="SUPFAM" id="SSF46785">
    <property type="entry name" value="Winged helix' DNA-binding domain"/>
    <property type="match status" value="1"/>
</dbReference>
<dbReference type="GO" id="GO:0046872">
    <property type="term" value="F:metal ion binding"/>
    <property type="evidence" value="ECO:0007669"/>
    <property type="project" value="UniProtKB-KW"/>
</dbReference>
<evidence type="ECO:0000313" key="5">
    <source>
        <dbReference type="Proteomes" id="UP000093514"/>
    </source>
</evidence>
<dbReference type="OrthoDB" id="9792661at2"/>
<reference evidence="4 5" key="2">
    <citation type="submission" date="2016-08" db="EMBL/GenBank/DDBJ databases">
        <title>Orenia metallireducens sp. nov. strain Z6, a Novel Metal-reducing Firmicute from the Deep Subsurface.</title>
        <authorList>
            <person name="Maxim B.I."/>
            <person name="Kenneth K."/>
            <person name="Flynn T.M."/>
            <person name="Oloughlin E.J."/>
            <person name="Locke R.A."/>
            <person name="Weber J.R."/>
            <person name="Egan S.M."/>
            <person name="Mackie R.I."/>
            <person name="Cann I.K."/>
        </authorList>
    </citation>
    <scope>NUCLEOTIDE SEQUENCE [LARGE SCALE GENOMIC DNA]</scope>
    <source>
        <strain evidence="4 5">Z6</strain>
    </source>
</reference>
<feature type="binding site" evidence="1">
    <location>
        <position position="83"/>
    </location>
    <ligand>
        <name>Ni(2+)</name>
        <dbReference type="ChEBI" id="CHEBI:49786"/>
    </ligand>
</feature>
<feature type="domain" description="3H" evidence="2">
    <location>
        <begin position="71"/>
        <end position="167"/>
    </location>
</feature>
<dbReference type="Proteomes" id="UP000093514">
    <property type="component" value="Unassembled WGS sequence"/>
</dbReference>
<feature type="binding site" evidence="1">
    <location>
        <position position="144"/>
    </location>
    <ligand>
        <name>Ni(2+)</name>
        <dbReference type="ChEBI" id="CHEBI:49786"/>
    </ligand>
</feature>
<name>A0A1C0A8N5_9FIRM</name>
<evidence type="ECO:0000259" key="2">
    <source>
        <dbReference type="Pfam" id="PF02829"/>
    </source>
</evidence>
<feature type="binding site" evidence="1">
    <location>
        <position position="142"/>
    </location>
    <ligand>
        <name>Ni(2+)</name>
        <dbReference type="ChEBI" id="CHEBI:49786"/>
    </ligand>
</feature>
<dbReference type="InterPro" id="IPR035922">
    <property type="entry name" value="3H_dom_sf"/>
</dbReference>
<evidence type="ECO:0000256" key="1">
    <source>
        <dbReference type="PIRSR" id="PIRSR037847-1"/>
    </source>
</evidence>
<keyword evidence="1" id="KW-0479">Metal-binding</keyword>
<dbReference type="Gene3D" id="3.30.1340.20">
    <property type="entry name" value="3H domain"/>
    <property type="match status" value="1"/>
</dbReference>
<keyword evidence="5" id="KW-1185">Reference proteome</keyword>